<evidence type="ECO:0000313" key="1">
    <source>
        <dbReference type="EMBL" id="MBY21862.1"/>
    </source>
</evidence>
<gene>
    <name evidence="1" type="ORF">g.4242</name>
</gene>
<protein>
    <submittedName>
        <fullName evidence="1">Uncharacterized protein</fullName>
    </submittedName>
</protein>
<proteinExistence type="predicted"/>
<accession>A0A2S2NXR7</accession>
<dbReference type="InterPro" id="IPR006631">
    <property type="entry name" value="DM4_12"/>
</dbReference>
<name>A0A2S2NXR7_SCHGA</name>
<dbReference type="EMBL" id="GGMR01009243">
    <property type="protein sequence ID" value="MBY21862.1"/>
    <property type="molecule type" value="Transcribed_RNA"/>
</dbReference>
<sequence length="109" mass="12420">MSGLNDIVTKFEESMSKYNINTTECMQKALCTYIQSTEQVKEKSGINNFVDNSINTLTKNSVMNFMIDGSRFKAALEAGKNGECNTVYRQCPFDQNSIYMFLRQISTKK</sequence>
<dbReference type="Pfam" id="PF07841">
    <property type="entry name" value="DM4_12"/>
    <property type="match status" value="1"/>
</dbReference>
<reference evidence="1" key="1">
    <citation type="submission" date="2018-04" db="EMBL/GenBank/DDBJ databases">
        <title>Transcriptome of Schizaphis graminum biotype I.</title>
        <authorList>
            <person name="Scully E.D."/>
            <person name="Geib S.M."/>
            <person name="Palmer N.A."/>
            <person name="Koch K."/>
            <person name="Bradshaw J."/>
            <person name="Heng-Moss T."/>
            <person name="Sarath G."/>
        </authorList>
    </citation>
    <scope>NUCLEOTIDE SEQUENCE</scope>
</reference>
<organism evidence="1">
    <name type="scientific">Schizaphis graminum</name>
    <name type="common">Green bug aphid</name>
    <dbReference type="NCBI Taxonomy" id="13262"/>
    <lineage>
        <taxon>Eukaryota</taxon>
        <taxon>Metazoa</taxon>
        <taxon>Ecdysozoa</taxon>
        <taxon>Arthropoda</taxon>
        <taxon>Hexapoda</taxon>
        <taxon>Insecta</taxon>
        <taxon>Pterygota</taxon>
        <taxon>Neoptera</taxon>
        <taxon>Paraneoptera</taxon>
        <taxon>Hemiptera</taxon>
        <taxon>Sternorrhyncha</taxon>
        <taxon>Aphidomorpha</taxon>
        <taxon>Aphidoidea</taxon>
        <taxon>Aphididae</taxon>
        <taxon>Aphidini</taxon>
        <taxon>Schizaphis</taxon>
    </lineage>
</organism>
<dbReference type="AlphaFoldDB" id="A0A2S2NXR7"/>